<dbReference type="Gene3D" id="3.90.550.10">
    <property type="entry name" value="Spore Coat Polysaccharide Biosynthesis Protein SpsA, Chain A"/>
    <property type="match status" value="1"/>
</dbReference>
<accession>A0A6S6SZY3</accession>
<dbReference type="InterPro" id="IPR027791">
    <property type="entry name" value="Galactosyl_T_C"/>
</dbReference>
<protein>
    <submittedName>
        <fullName evidence="4">Glycosyl transferase family 2</fullName>
    </submittedName>
</protein>
<keyword evidence="1 4" id="KW-0808">Transferase</keyword>
<dbReference type="EMBL" id="CACVAU010000029">
    <property type="protein sequence ID" value="CAA6808522.1"/>
    <property type="molecule type" value="Genomic_DNA"/>
</dbReference>
<dbReference type="GO" id="GO:0016740">
    <property type="term" value="F:transferase activity"/>
    <property type="evidence" value="ECO:0007669"/>
    <property type="project" value="UniProtKB-KW"/>
</dbReference>
<dbReference type="InterPro" id="IPR029044">
    <property type="entry name" value="Nucleotide-diphossugar_trans"/>
</dbReference>
<feature type="domain" description="Glycosyltransferase 2-like" evidence="2">
    <location>
        <begin position="4"/>
        <end position="135"/>
    </location>
</feature>
<name>A0A6S6SZY3_9BACT</name>
<evidence type="ECO:0000256" key="1">
    <source>
        <dbReference type="ARBA" id="ARBA00022679"/>
    </source>
</evidence>
<evidence type="ECO:0000313" key="4">
    <source>
        <dbReference type="EMBL" id="CAA6808522.1"/>
    </source>
</evidence>
<dbReference type="InterPro" id="IPR001173">
    <property type="entry name" value="Glyco_trans_2-like"/>
</dbReference>
<dbReference type="Pfam" id="PF00535">
    <property type="entry name" value="Glycos_transf_2"/>
    <property type="match status" value="1"/>
</dbReference>
<dbReference type="SUPFAM" id="SSF53448">
    <property type="entry name" value="Nucleotide-diphospho-sugar transferases"/>
    <property type="match status" value="1"/>
</dbReference>
<proteinExistence type="predicted"/>
<evidence type="ECO:0000259" key="2">
    <source>
        <dbReference type="Pfam" id="PF00535"/>
    </source>
</evidence>
<gene>
    <name evidence="4" type="ORF">HELGO_WM13584</name>
</gene>
<dbReference type="InterPro" id="IPR050834">
    <property type="entry name" value="Glycosyltransf_2"/>
</dbReference>
<dbReference type="AlphaFoldDB" id="A0A6S6SZY3"/>
<sequence length="273" mass="31493">MTISIIISVYKDVEALSLVINSLLHQTHLADEIIISEDGNSAEMKKYVNTLNEPSIKHLSQIDNGWQKNQALNQSIHASSSKYLIFIDGDCVPYPNFIEGHYALAKDNAVLCGRRSEPGEHFSTLLKTSQLSIQKFVSNYVKNYFKLKQDNIRHYDEGLYLNPNASLLKIIKFFRRKKENHIVGCNFSCWKSDLEKINGFDEDFHLPTTGEDTDIERRMRHFDIKMESCRYSANLIHLYHEKIFNPEISAKTEALMASKKDIFICKNGLRKLN</sequence>
<organism evidence="4">
    <name type="scientific">uncultured Sulfurovum sp</name>
    <dbReference type="NCBI Taxonomy" id="269237"/>
    <lineage>
        <taxon>Bacteria</taxon>
        <taxon>Pseudomonadati</taxon>
        <taxon>Campylobacterota</taxon>
        <taxon>Epsilonproteobacteria</taxon>
        <taxon>Campylobacterales</taxon>
        <taxon>Sulfurovaceae</taxon>
        <taxon>Sulfurovum</taxon>
        <taxon>environmental samples</taxon>
    </lineage>
</organism>
<feature type="domain" description="Galactosyltransferase C-terminal" evidence="3">
    <location>
        <begin position="173"/>
        <end position="241"/>
    </location>
</feature>
<dbReference type="PANTHER" id="PTHR43685">
    <property type="entry name" value="GLYCOSYLTRANSFERASE"/>
    <property type="match status" value="1"/>
</dbReference>
<reference evidence="4" key="1">
    <citation type="submission" date="2020-01" db="EMBL/GenBank/DDBJ databases">
        <authorList>
            <person name="Meier V. D."/>
            <person name="Meier V D."/>
        </authorList>
    </citation>
    <scope>NUCLEOTIDE SEQUENCE</scope>
    <source>
        <strain evidence="4">HLG_WM_MAG_05</strain>
    </source>
</reference>
<evidence type="ECO:0000259" key="3">
    <source>
        <dbReference type="Pfam" id="PF02709"/>
    </source>
</evidence>
<dbReference type="PANTHER" id="PTHR43685:SF3">
    <property type="entry name" value="SLR2126 PROTEIN"/>
    <property type="match status" value="1"/>
</dbReference>
<dbReference type="Pfam" id="PF02709">
    <property type="entry name" value="Glyco_transf_7C"/>
    <property type="match status" value="1"/>
</dbReference>